<dbReference type="GeneID" id="89979864"/>
<evidence type="ECO:0000313" key="1">
    <source>
        <dbReference type="EMBL" id="KAK5057713.1"/>
    </source>
</evidence>
<dbReference type="AlphaFoldDB" id="A0AAV9NKE8"/>
<dbReference type="RefSeq" id="XP_064708831.1">
    <property type="nucleotide sequence ID" value="XM_064855242.1"/>
</dbReference>
<keyword evidence="2" id="KW-1185">Reference proteome</keyword>
<protein>
    <recommendedName>
        <fullName evidence="3">F-box domain-containing protein</fullName>
    </recommendedName>
</protein>
<name>A0AAV9NKE8_9EURO</name>
<evidence type="ECO:0000313" key="2">
    <source>
        <dbReference type="Proteomes" id="UP001358417"/>
    </source>
</evidence>
<sequence>MESLPSELRCEIYAQCVNIRAYGLMYVNKQFYNEIRPLLKEDFVLGFHIDPSSSTEVKLISPNNSAWGGQWVLDAASTHTDYSFINRMPLDHFKGIRILIDPPSLNDPGQVVRGWLQSIKLVNALLLDWNTPDLIPKAEEDVWLPHTRLSNRLPPITIQVRETKTVKWHRRGS</sequence>
<proteinExistence type="predicted"/>
<comment type="caution">
    <text evidence="1">The sequence shown here is derived from an EMBL/GenBank/DDBJ whole genome shotgun (WGS) entry which is preliminary data.</text>
</comment>
<dbReference type="Proteomes" id="UP001358417">
    <property type="component" value="Unassembled WGS sequence"/>
</dbReference>
<reference evidence="1 2" key="1">
    <citation type="submission" date="2023-08" db="EMBL/GenBank/DDBJ databases">
        <title>Black Yeasts Isolated from many extreme environments.</title>
        <authorList>
            <person name="Coleine C."/>
            <person name="Stajich J.E."/>
            <person name="Selbmann L."/>
        </authorList>
    </citation>
    <scope>NUCLEOTIDE SEQUENCE [LARGE SCALE GENOMIC DNA]</scope>
    <source>
        <strain evidence="1 2">CCFEE 5792</strain>
    </source>
</reference>
<evidence type="ECO:0008006" key="3">
    <source>
        <dbReference type="Google" id="ProtNLM"/>
    </source>
</evidence>
<gene>
    <name evidence="1" type="ORF">LTR84_011714</name>
</gene>
<organism evidence="1 2">
    <name type="scientific">Exophiala bonariae</name>
    <dbReference type="NCBI Taxonomy" id="1690606"/>
    <lineage>
        <taxon>Eukaryota</taxon>
        <taxon>Fungi</taxon>
        <taxon>Dikarya</taxon>
        <taxon>Ascomycota</taxon>
        <taxon>Pezizomycotina</taxon>
        <taxon>Eurotiomycetes</taxon>
        <taxon>Chaetothyriomycetidae</taxon>
        <taxon>Chaetothyriales</taxon>
        <taxon>Herpotrichiellaceae</taxon>
        <taxon>Exophiala</taxon>
    </lineage>
</organism>
<dbReference type="EMBL" id="JAVRRD010000006">
    <property type="protein sequence ID" value="KAK5057713.1"/>
    <property type="molecule type" value="Genomic_DNA"/>
</dbReference>
<accession>A0AAV9NKE8</accession>